<evidence type="ECO:0000313" key="2">
    <source>
        <dbReference type="EMBL" id="SHK44466.1"/>
    </source>
</evidence>
<dbReference type="Gene3D" id="3.90.1300.10">
    <property type="entry name" value="Amidase signature (AS) domain"/>
    <property type="match status" value="1"/>
</dbReference>
<dbReference type="AlphaFoldDB" id="A0A1M6SIL4"/>
<evidence type="ECO:0000313" key="3">
    <source>
        <dbReference type="Proteomes" id="UP000184363"/>
    </source>
</evidence>
<dbReference type="EMBL" id="FRAP01000006">
    <property type="protein sequence ID" value="SHK44466.1"/>
    <property type="molecule type" value="Genomic_DNA"/>
</dbReference>
<organism evidence="2 3">
    <name type="scientific">Pseudonocardia thermophila</name>
    <dbReference type="NCBI Taxonomy" id="1848"/>
    <lineage>
        <taxon>Bacteria</taxon>
        <taxon>Bacillati</taxon>
        <taxon>Actinomycetota</taxon>
        <taxon>Actinomycetes</taxon>
        <taxon>Pseudonocardiales</taxon>
        <taxon>Pseudonocardiaceae</taxon>
        <taxon>Pseudonocardia</taxon>
    </lineage>
</organism>
<proteinExistence type="predicted"/>
<dbReference type="InterPro" id="IPR023631">
    <property type="entry name" value="Amidase_dom"/>
</dbReference>
<reference evidence="2 3" key="1">
    <citation type="submission" date="2016-11" db="EMBL/GenBank/DDBJ databases">
        <authorList>
            <person name="Jaros S."/>
            <person name="Januszkiewicz K."/>
            <person name="Wedrychowicz H."/>
        </authorList>
    </citation>
    <scope>NUCLEOTIDE SEQUENCE [LARGE SCALE GENOMIC DNA]</scope>
    <source>
        <strain evidence="2 3">DSM 43832</strain>
    </source>
</reference>
<protein>
    <submittedName>
        <fullName evidence="2">Aspartyl-tRNA(Asn)/glutamyl-tRNA(Gln) amidotransferase subunit A</fullName>
    </submittedName>
</protein>
<dbReference type="InterPro" id="IPR000120">
    <property type="entry name" value="Amidase"/>
</dbReference>
<sequence>MLRSLAARLASGELDPVAHVQEVLERLAADPFNAVVALDADRALAEAARPRPGPLSGVPVGVKDLIDVAGLPTRCGSAVLADAPPAAADAPVVAKLRAAGAIVVAKLHTHEFAYGPTGDVAATGPARNPHDPTRITGGSSSGSAAAVAAGYLPLALGTDTGASVRTPAALCGVVGLKPRFGALPTDGVFPLSESCDHVGLLTPDVDSAAFAWEVFSGERPVPLGRLRVGVPVDEYWWAYDPVLEDAAAIAVAQLRDDGAQVVRLRTPMIEELAATYTTIVGSEAYATHRRWLAAHPDDYQPATRARLAPFADLKATSYIAAQRARRRLVAELARACADVDVLVLPTTQLRATPIGAEVVDGHVVGTSLLALTLPFNLAGWPAVSVPGPVSDGGLPAGVQVVGVRVDEHAVLQVAARITAR</sequence>
<dbReference type="Pfam" id="PF01425">
    <property type="entry name" value="Amidase"/>
    <property type="match status" value="1"/>
</dbReference>
<dbReference type="InterPro" id="IPR036928">
    <property type="entry name" value="AS_sf"/>
</dbReference>
<evidence type="ECO:0000259" key="1">
    <source>
        <dbReference type="Pfam" id="PF01425"/>
    </source>
</evidence>
<dbReference type="Proteomes" id="UP000184363">
    <property type="component" value="Unassembled WGS sequence"/>
</dbReference>
<keyword evidence="2" id="KW-0808">Transferase</keyword>
<name>A0A1M6SIL4_PSETH</name>
<feature type="domain" description="Amidase" evidence="1">
    <location>
        <begin position="20"/>
        <end position="411"/>
    </location>
</feature>
<dbReference type="RefSeq" id="WP_073456756.1">
    <property type="nucleotide sequence ID" value="NZ_CALGVN010000062.1"/>
</dbReference>
<dbReference type="PANTHER" id="PTHR11895:SF176">
    <property type="entry name" value="AMIDASE AMID-RELATED"/>
    <property type="match status" value="1"/>
</dbReference>
<dbReference type="STRING" id="1848.SAMN05443637_106165"/>
<dbReference type="PANTHER" id="PTHR11895">
    <property type="entry name" value="TRANSAMIDASE"/>
    <property type="match status" value="1"/>
</dbReference>
<dbReference type="OrthoDB" id="182039at2"/>
<dbReference type="SUPFAM" id="SSF75304">
    <property type="entry name" value="Amidase signature (AS) enzymes"/>
    <property type="match status" value="1"/>
</dbReference>
<keyword evidence="3" id="KW-1185">Reference proteome</keyword>
<dbReference type="PROSITE" id="PS00571">
    <property type="entry name" value="AMIDASES"/>
    <property type="match status" value="1"/>
</dbReference>
<accession>A0A1M6SIL4</accession>
<gene>
    <name evidence="2" type="ORF">SAMN05443637_106165</name>
</gene>
<dbReference type="InterPro" id="IPR020556">
    <property type="entry name" value="Amidase_CS"/>
</dbReference>
<dbReference type="GO" id="GO:0016740">
    <property type="term" value="F:transferase activity"/>
    <property type="evidence" value="ECO:0007669"/>
    <property type="project" value="UniProtKB-KW"/>
</dbReference>